<dbReference type="InterPro" id="IPR037401">
    <property type="entry name" value="SnoaL-like"/>
</dbReference>
<reference evidence="2 3" key="2">
    <citation type="submission" date="2018-03" db="EMBL/GenBank/DDBJ databases">
        <authorList>
            <person name="Keele B.F."/>
        </authorList>
    </citation>
    <scope>NUCLEOTIDE SEQUENCE [LARGE SCALE GENOMIC DNA]</scope>
    <source>
        <strain evidence="2 3">CCALA 016</strain>
    </source>
</reference>
<accession>A0A2T1M324</accession>
<keyword evidence="3" id="KW-1185">Reference proteome</keyword>
<dbReference type="Gene3D" id="3.10.450.50">
    <property type="match status" value="1"/>
</dbReference>
<dbReference type="AlphaFoldDB" id="A0A2T1M324"/>
<proteinExistence type="predicted"/>
<dbReference type="InterPro" id="IPR032710">
    <property type="entry name" value="NTF2-like_dom_sf"/>
</dbReference>
<reference evidence="2 3" key="1">
    <citation type="submission" date="2018-03" db="EMBL/GenBank/DDBJ databases">
        <title>The ancient ancestry and fast evolution of plastids.</title>
        <authorList>
            <person name="Moore K.R."/>
            <person name="Magnabosco C."/>
            <person name="Momper L."/>
            <person name="Gold D.A."/>
            <person name="Bosak T."/>
            <person name="Fournier G.P."/>
        </authorList>
    </citation>
    <scope>NUCLEOTIDE SEQUENCE [LARGE SCALE GENOMIC DNA]</scope>
    <source>
        <strain evidence="2 3">CCALA 016</strain>
    </source>
</reference>
<sequence>MWKKNKKVKYNKIMILILGGISVIVINIEKAITTPDPVIMSNIISPVLIRSLIEQAKDSWINGNAESFAALFTSDGEFIVPGNRWKGQQAIKQAAADFANNTSSVKIEIHRIIIEGNQAVVEWYWEDTAKVTGQKSPADDAIVIDFVDDKIKRWREYIDTKTPLSNSTQKG</sequence>
<gene>
    <name evidence="2" type="ORF">C7H19_00165</name>
</gene>
<feature type="domain" description="SnoaL-like" evidence="1">
    <location>
        <begin position="58"/>
        <end position="154"/>
    </location>
</feature>
<name>A0A2T1M324_9CHRO</name>
<evidence type="ECO:0000313" key="2">
    <source>
        <dbReference type="EMBL" id="PSF39241.1"/>
    </source>
</evidence>
<dbReference type="Pfam" id="PF12680">
    <property type="entry name" value="SnoaL_2"/>
    <property type="match status" value="1"/>
</dbReference>
<evidence type="ECO:0000259" key="1">
    <source>
        <dbReference type="Pfam" id="PF12680"/>
    </source>
</evidence>
<comment type="caution">
    <text evidence="2">The sequence shown here is derived from an EMBL/GenBank/DDBJ whole genome shotgun (WGS) entry which is preliminary data.</text>
</comment>
<dbReference type="Proteomes" id="UP000239001">
    <property type="component" value="Unassembled WGS sequence"/>
</dbReference>
<dbReference type="SUPFAM" id="SSF54427">
    <property type="entry name" value="NTF2-like"/>
    <property type="match status" value="1"/>
</dbReference>
<dbReference type="EMBL" id="PXOH01000001">
    <property type="protein sequence ID" value="PSF39241.1"/>
    <property type="molecule type" value="Genomic_DNA"/>
</dbReference>
<protein>
    <recommendedName>
        <fullName evidence="1">SnoaL-like domain-containing protein</fullName>
    </recommendedName>
</protein>
<dbReference type="OrthoDB" id="9781757at2"/>
<organism evidence="2 3">
    <name type="scientific">Aphanothece hegewaldii CCALA 016</name>
    <dbReference type="NCBI Taxonomy" id="2107694"/>
    <lineage>
        <taxon>Bacteria</taxon>
        <taxon>Bacillati</taxon>
        <taxon>Cyanobacteriota</taxon>
        <taxon>Cyanophyceae</taxon>
        <taxon>Oscillatoriophycideae</taxon>
        <taxon>Chroococcales</taxon>
        <taxon>Aphanothecaceae</taxon>
        <taxon>Aphanothece</taxon>
    </lineage>
</organism>
<dbReference type="NCBIfam" id="TIGR02246">
    <property type="entry name" value="SgcJ/EcaC family oxidoreductase"/>
    <property type="match status" value="1"/>
</dbReference>
<evidence type="ECO:0000313" key="3">
    <source>
        <dbReference type="Proteomes" id="UP000239001"/>
    </source>
</evidence>
<dbReference type="InterPro" id="IPR011944">
    <property type="entry name" value="Steroid_delta5-4_isomerase"/>
</dbReference>